<keyword evidence="12" id="KW-1185">Reference proteome</keyword>
<keyword evidence="5 9" id="KW-0067">ATP-binding</keyword>
<dbReference type="AlphaFoldDB" id="A0A7C9TRG1"/>
<dbReference type="EC" id="2.7.1.15" evidence="9"/>
<feature type="binding site" evidence="9">
    <location>
        <position position="162"/>
    </location>
    <ligand>
        <name>substrate</name>
    </ligand>
</feature>
<dbReference type="GO" id="GO:0019303">
    <property type="term" value="P:D-ribose catabolic process"/>
    <property type="evidence" value="ECO:0007669"/>
    <property type="project" value="UniProtKB-UniRule"/>
</dbReference>
<dbReference type="PANTHER" id="PTHR10584">
    <property type="entry name" value="SUGAR KINASE"/>
    <property type="match status" value="1"/>
</dbReference>
<keyword evidence="7 9" id="KW-0630">Potassium</keyword>
<keyword evidence="3 9" id="KW-0547">Nucleotide-binding</keyword>
<dbReference type="PANTHER" id="PTHR10584:SF166">
    <property type="entry name" value="RIBOKINASE"/>
    <property type="match status" value="1"/>
</dbReference>
<comment type="activity regulation">
    <text evidence="9">Activated by a monovalent cation that binds near, but not in, the active site. The most likely occupant of the site in vivo is potassium. Ion binding induces a conformational change that may alter substrate affinity.</text>
</comment>
<dbReference type="Proteomes" id="UP000479756">
    <property type="component" value="Unassembled WGS sequence"/>
</dbReference>
<comment type="cofactor">
    <cofactor evidence="9">
        <name>Mg(2+)</name>
        <dbReference type="ChEBI" id="CHEBI:18420"/>
    </cofactor>
    <text evidence="9">Requires a divalent cation, most likely magnesium in vivo, as an electrophilic catalyst to aid phosphoryl group transfer. It is the chelate of the metal and the nucleotide that is the actual substrate.</text>
</comment>
<evidence type="ECO:0000313" key="11">
    <source>
        <dbReference type="EMBL" id="NEM91282.1"/>
    </source>
</evidence>
<keyword evidence="6 9" id="KW-0460">Magnesium</keyword>
<dbReference type="InterPro" id="IPR002139">
    <property type="entry name" value="Ribo/fructo_kinase"/>
</dbReference>
<keyword evidence="8 9" id="KW-0119">Carbohydrate metabolism</keyword>
<dbReference type="Gene3D" id="3.40.1190.20">
    <property type="match status" value="1"/>
</dbReference>
<comment type="function">
    <text evidence="9">Catalyzes the phosphorylation of ribose at O-5 in a reaction requiring ATP and magnesium. The resulting D-ribose-5-phosphate can then be used either for sythesis of nucleotides, histidine, and tryptophan, or as a component of the pentose phosphate pathway.</text>
</comment>
<evidence type="ECO:0000256" key="6">
    <source>
        <dbReference type="ARBA" id="ARBA00022842"/>
    </source>
</evidence>
<evidence type="ECO:0000256" key="8">
    <source>
        <dbReference type="ARBA" id="ARBA00023277"/>
    </source>
</evidence>
<dbReference type="GO" id="GO:0004747">
    <property type="term" value="F:ribokinase activity"/>
    <property type="evidence" value="ECO:0007669"/>
    <property type="project" value="UniProtKB-UniRule"/>
</dbReference>
<protein>
    <recommendedName>
        <fullName evidence="9">Ribokinase</fullName>
        <shortName evidence="9">RK</shortName>
        <ecNumber evidence="9">2.7.1.15</ecNumber>
    </recommendedName>
</protein>
<comment type="subcellular location">
    <subcellularLocation>
        <location evidence="9">Cytoplasm</location>
    </subcellularLocation>
</comment>
<evidence type="ECO:0000256" key="1">
    <source>
        <dbReference type="ARBA" id="ARBA00022679"/>
    </source>
</evidence>
<feature type="binding site" evidence="9">
    <location>
        <begin position="33"/>
        <end position="35"/>
    </location>
    <ligand>
        <name>substrate</name>
    </ligand>
</feature>
<feature type="binding site" evidence="9">
    <location>
        <position position="293"/>
    </location>
    <ligand>
        <name>substrate</name>
    </ligand>
</feature>
<keyword evidence="1 9" id="KW-0808">Transferase</keyword>
<dbReference type="InterPro" id="IPR011611">
    <property type="entry name" value="PfkB_dom"/>
</dbReference>
<comment type="catalytic activity">
    <reaction evidence="9">
        <text>D-ribose + ATP = D-ribose 5-phosphate + ADP + H(+)</text>
        <dbReference type="Rhea" id="RHEA:13697"/>
        <dbReference type="ChEBI" id="CHEBI:15378"/>
        <dbReference type="ChEBI" id="CHEBI:30616"/>
        <dbReference type="ChEBI" id="CHEBI:47013"/>
        <dbReference type="ChEBI" id="CHEBI:78346"/>
        <dbReference type="ChEBI" id="CHEBI:456216"/>
        <dbReference type="EC" id="2.7.1.15"/>
    </reaction>
</comment>
<gene>
    <name evidence="9" type="primary">rbsK</name>
    <name evidence="11" type="ORF">G3T37_07910</name>
</gene>
<name>A0A7C9TRG1_9MICO</name>
<evidence type="ECO:0000256" key="9">
    <source>
        <dbReference type="HAMAP-Rule" id="MF_01987"/>
    </source>
</evidence>
<keyword evidence="2 9" id="KW-0479">Metal-binding</keyword>
<dbReference type="InterPro" id="IPR011877">
    <property type="entry name" value="Ribokinase"/>
</dbReference>
<dbReference type="GO" id="GO:0046872">
    <property type="term" value="F:metal ion binding"/>
    <property type="evidence" value="ECO:0007669"/>
    <property type="project" value="UniProtKB-KW"/>
</dbReference>
<evidence type="ECO:0000256" key="7">
    <source>
        <dbReference type="ARBA" id="ARBA00022958"/>
    </source>
</evidence>
<feature type="binding site" evidence="9">
    <location>
        <begin position="261"/>
        <end position="266"/>
    </location>
    <ligand>
        <name>ATP</name>
        <dbReference type="ChEBI" id="CHEBI:30616"/>
    </ligand>
</feature>
<feature type="binding site" evidence="9">
    <location>
        <position position="326"/>
    </location>
    <ligand>
        <name>K(+)</name>
        <dbReference type="ChEBI" id="CHEBI:29103"/>
    </ligand>
</feature>
<evidence type="ECO:0000256" key="3">
    <source>
        <dbReference type="ARBA" id="ARBA00022741"/>
    </source>
</evidence>
<evidence type="ECO:0000256" key="5">
    <source>
        <dbReference type="ARBA" id="ARBA00022840"/>
    </source>
</evidence>
<dbReference type="RefSeq" id="WP_163472956.1">
    <property type="nucleotide sequence ID" value="NZ_JAAGWZ010000002.1"/>
</dbReference>
<dbReference type="CDD" id="cd01174">
    <property type="entry name" value="ribokinase"/>
    <property type="match status" value="1"/>
</dbReference>
<proteinExistence type="inferred from homology"/>
<keyword evidence="9" id="KW-0963">Cytoplasm</keyword>
<evidence type="ECO:0000256" key="4">
    <source>
        <dbReference type="ARBA" id="ARBA00022777"/>
    </source>
</evidence>
<dbReference type="EMBL" id="JAAGWZ010000002">
    <property type="protein sequence ID" value="NEM91282.1"/>
    <property type="molecule type" value="Genomic_DNA"/>
</dbReference>
<keyword evidence="4 9" id="KW-0418">Kinase</keyword>
<feature type="binding site" evidence="9">
    <location>
        <position position="323"/>
    </location>
    <ligand>
        <name>K(+)</name>
        <dbReference type="ChEBI" id="CHEBI:29103"/>
    </ligand>
</feature>
<feature type="binding site" evidence="9">
    <location>
        <position position="206"/>
    </location>
    <ligand>
        <name>ATP</name>
        <dbReference type="ChEBI" id="CHEBI:30616"/>
    </ligand>
</feature>
<dbReference type="Pfam" id="PF00294">
    <property type="entry name" value="PfkB"/>
    <property type="match status" value="1"/>
</dbReference>
<feature type="domain" description="Carbohydrate kinase PfkB" evidence="10">
    <location>
        <begin position="25"/>
        <end position="332"/>
    </location>
</feature>
<evidence type="ECO:0000259" key="10">
    <source>
        <dbReference type="Pfam" id="PF00294"/>
    </source>
</evidence>
<organism evidence="11 12">
    <name type="scientific">Galbitalea soli</name>
    <dbReference type="NCBI Taxonomy" id="1268042"/>
    <lineage>
        <taxon>Bacteria</taxon>
        <taxon>Bacillati</taxon>
        <taxon>Actinomycetota</taxon>
        <taxon>Actinomycetes</taxon>
        <taxon>Micrococcales</taxon>
        <taxon>Microbacteriaceae</taxon>
        <taxon>Galbitalea</taxon>
    </lineage>
</organism>
<accession>A0A7C9TRG1</accession>
<dbReference type="PRINTS" id="PR00990">
    <property type="entry name" value="RIBOKINASE"/>
</dbReference>
<feature type="binding site" evidence="9">
    <location>
        <position position="328"/>
    </location>
    <ligand>
        <name>K(+)</name>
        <dbReference type="ChEBI" id="CHEBI:29103"/>
    </ligand>
</feature>
<dbReference type="HAMAP" id="MF_01987">
    <property type="entry name" value="Ribokinase"/>
    <property type="match status" value="1"/>
</dbReference>
<comment type="pathway">
    <text evidence="9">Carbohydrate metabolism; D-ribose degradation; D-ribose 5-phosphate from beta-D-ribopyranose: step 2/2.</text>
</comment>
<dbReference type="InterPro" id="IPR029056">
    <property type="entry name" value="Ribokinase-like"/>
</dbReference>
<dbReference type="GO" id="GO:0005524">
    <property type="term" value="F:ATP binding"/>
    <property type="evidence" value="ECO:0007669"/>
    <property type="project" value="UniProtKB-UniRule"/>
</dbReference>
<comment type="caution">
    <text evidence="11">The sequence shown here is derived from an EMBL/GenBank/DDBJ whole genome shotgun (WGS) entry which is preliminary data.</text>
</comment>
<sequence>MTGPDGSARESAAARATAAQPAAARLLVLGSANRDLTVAVERLPRPGETLLGGTLASGPGGKGANQAASAARAGGHPVFIGAVGNDPAGDDMADDLAHAGVDVTHLGRVDRPTGVALITVAGDGENTIVVAPGANQALDRQTVSAAVAALASPGGVLLAQLEVPLDVVAAAARVAVDAGARFALNLSPFRAVGAELLALCDPLVVNETEAAALLGRDSLLGGAADARADQSGDAPDADTLADAAADAVVELAARARSAVITLGGAGAVWSDGRVTARVPSRPVTVVDTTGAGDAFVGALCAALVRGSELGAAVEAGVVAGGEAVQYHGAQPPREG</sequence>
<evidence type="ECO:0000313" key="12">
    <source>
        <dbReference type="Proteomes" id="UP000479756"/>
    </source>
</evidence>
<feature type="binding site" evidence="9">
    <location>
        <begin position="292"/>
        <end position="293"/>
    </location>
    <ligand>
        <name>ATP</name>
        <dbReference type="ChEBI" id="CHEBI:30616"/>
    </ligand>
</feature>
<feature type="active site" description="Proton acceptor" evidence="9">
    <location>
        <position position="293"/>
    </location>
</feature>
<feature type="binding site" evidence="9">
    <location>
        <begin position="61"/>
        <end position="65"/>
    </location>
    <ligand>
        <name>substrate</name>
    </ligand>
</feature>
<reference evidence="11 12" key="1">
    <citation type="journal article" date="2014" name="Int. J. Syst. Evol. Microbiol.">
        <title>Description of Galbitalea soli gen. nov., sp. nov., and Frondihabitans sucicola sp. nov.</title>
        <authorList>
            <person name="Kim S.J."/>
            <person name="Lim J.M."/>
            <person name="Ahn J.H."/>
            <person name="Weon H.Y."/>
            <person name="Hamada M."/>
            <person name="Suzuki K."/>
            <person name="Ahn T.Y."/>
            <person name="Kwon S.W."/>
        </authorList>
    </citation>
    <scope>NUCLEOTIDE SEQUENCE [LARGE SCALE GENOMIC DNA]</scope>
    <source>
        <strain evidence="11 12">NBRC 108727</strain>
    </source>
</reference>
<feature type="binding site" evidence="9">
    <location>
        <position position="289"/>
    </location>
    <ligand>
        <name>K(+)</name>
        <dbReference type="ChEBI" id="CHEBI:29103"/>
    </ligand>
</feature>
<dbReference type="SUPFAM" id="SSF53613">
    <property type="entry name" value="Ribokinase-like"/>
    <property type="match status" value="1"/>
</dbReference>
<comment type="similarity">
    <text evidence="9">Belongs to the carbohydrate kinase PfkB family. Ribokinase subfamily.</text>
</comment>
<evidence type="ECO:0000256" key="2">
    <source>
        <dbReference type="ARBA" id="ARBA00022723"/>
    </source>
</evidence>
<dbReference type="UniPathway" id="UPA00916">
    <property type="reaction ID" value="UER00889"/>
</dbReference>
<comment type="caution">
    <text evidence="9">Lacks conserved residue(s) required for the propagation of feature annotation.</text>
</comment>
<comment type="subunit">
    <text evidence="9">Homodimer.</text>
</comment>
<feature type="binding site" evidence="9">
    <location>
        <position position="287"/>
    </location>
    <ligand>
        <name>K(+)</name>
        <dbReference type="ChEBI" id="CHEBI:29103"/>
    </ligand>
</feature>
<dbReference type="GO" id="GO:0005829">
    <property type="term" value="C:cytosol"/>
    <property type="evidence" value="ECO:0007669"/>
    <property type="project" value="TreeGrafter"/>
</dbReference>